<dbReference type="InterPro" id="IPR027417">
    <property type="entry name" value="P-loop_NTPase"/>
</dbReference>
<gene>
    <name evidence="1" type="ORF">GCM10009844_17640</name>
</gene>
<evidence type="ECO:0000313" key="1">
    <source>
        <dbReference type="EMBL" id="GAA2144280.1"/>
    </source>
</evidence>
<dbReference type="Proteomes" id="UP001501771">
    <property type="component" value="Unassembled WGS sequence"/>
</dbReference>
<reference evidence="1 2" key="1">
    <citation type="journal article" date="2019" name="Int. J. Syst. Evol. Microbiol.">
        <title>The Global Catalogue of Microorganisms (GCM) 10K type strain sequencing project: providing services to taxonomists for standard genome sequencing and annotation.</title>
        <authorList>
            <consortium name="The Broad Institute Genomics Platform"/>
            <consortium name="The Broad Institute Genome Sequencing Center for Infectious Disease"/>
            <person name="Wu L."/>
            <person name="Ma J."/>
        </authorList>
    </citation>
    <scope>NUCLEOTIDE SEQUENCE [LARGE SCALE GENOMIC DNA]</scope>
    <source>
        <strain evidence="1 2">JCM 16022</strain>
    </source>
</reference>
<keyword evidence="2" id="KW-1185">Reference proteome</keyword>
<evidence type="ECO:0000313" key="2">
    <source>
        <dbReference type="Proteomes" id="UP001501771"/>
    </source>
</evidence>
<dbReference type="EMBL" id="BAAAQR010000004">
    <property type="protein sequence ID" value="GAA2144280.1"/>
    <property type="molecule type" value="Genomic_DNA"/>
</dbReference>
<organism evidence="1 2">
    <name type="scientific">Nocardioides koreensis</name>
    <dbReference type="NCBI Taxonomy" id="433651"/>
    <lineage>
        <taxon>Bacteria</taxon>
        <taxon>Bacillati</taxon>
        <taxon>Actinomycetota</taxon>
        <taxon>Actinomycetes</taxon>
        <taxon>Propionibacteriales</taxon>
        <taxon>Nocardioidaceae</taxon>
        <taxon>Nocardioides</taxon>
    </lineage>
</organism>
<accession>A0ABN2ZLX3</accession>
<protein>
    <recommendedName>
        <fullName evidence="3">ATP-binding protein</fullName>
    </recommendedName>
</protein>
<comment type="caution">
    <text evidence="1">The sequence shown here is derived from an EMBL/GenBank/DDBJ whole genome shotgun (WGS) entry which is preliminary data.</text>
</comment>
<name>A0ABN2ZLX3_9ACTN</name>
<dbReference type="SUPFAM" id="SSF52540">
    <property type="entry name" value="P-loop containing nucleoside triphosphate hydrolases"/>
    <property type="match status" value="1"/>
</dbReference>
<dbReference type="Gene3D" id="3.40.50.300">
    <property type="entry name" value="P-loop containing nucleotide triphosphate hydrolases"/>
    <property type="match status" value="1"/>
</dbReference>
<evidence type="ECO:0008006" key="3">
    <source>
        <dbReference type="Google" id="ProtNLM"/>
    </source>
</evidence>
<dbReference type="Pfam" id="PF13671">
    <property type="entry name" value="AAA_33"/>
    <property type="match status" value="1"/>
</dbReference>
<proteinExistence type="predicted"/>
<sequence length="206" mass="22078">MEDACRRARNADSKSRAHVESLVVSRLIHLNGPPGIGKSTLARRFVAEHPGVLNCDIDALRTLIGGWERDSGEAGALIRPAALAMIEAYLANGHDVVLPQMLVDPTELARFEACAVGIGAQFFERVLMDTPAASVTRFHSRGGSASEDPWHDQVRAIVAANGGDSVLTGYHAALERLLSERPDAVVIMSADGAVEETYCSFIESLT</sequence>